<evidence type="ECO:0000313" key="2">
    <source>
        <dbReference type="Proteomes" id="UP000647491"/>
    </source>
</evidence>
<gene>
    <name evidence="1" type="ORF">H8708_10140</name>
</gene>
<accession>A0ABR7NUB2</accession>
<keyword evidence="2" id="KW-1185">Reference proteome</keyword>
<comment type="caution">
    <text evidence="1">The sequence shown here is derived from an EMBL/GenBank/DDBJ whole genome shotgun (WGS) entry which is preliminary data.</text>
</comment>
<dbReference type="PROSITE" id="PS00409">
    <property type="entry name" value="PROKAR_NTER_METHYL"/>
    <property type="match status" value="1"/>
</dbReference>
<evidence type="ECO:0000313" key="1">
    <source>
        <dbReference type="EMBL" id="MBC8599578.1"/>
    </source>
</evidence>
<dbReference type="Proteomes" id="UP000647491">
    <property type="component" value="Unassembled WGS sequence"/>
</dbReference>
<dbReference type="InterPro" id="IPR012902">
    <property type="entry name" value="N_methyl_site"/>
</dbReference>
<dbReference type="Pfam" id="PF07963">
    <property type="entry name" value="N_methyl"/>
    <property type="match status" value="1"/>
</dbReference>
<sequence>MKKAKKGFTLVELMVVIVIMAVLAAAATPVFAGYVKKARAAEHLSECRAIYVAAQSCLEEAFLKAGEGTVTVEDLDMERFLKDVEELSGVGGIGSGEGTPGSGGSAGTFSIYLENGRDGAACTAVVFHGEGSDWVFDTVDGTYTEA</sequence>
<name>A0ABR7NUB2_9FIRM</name>
<dbReference type="SUPFAM" id="SSF54523">
    <property type="entry name" value="Pili subunits"/>
    <property type="match status" value="1"/>
</dbReference>
<reference evidence="1 2" key="1">
    <citation type="submission" date="2020-08" db="EMBL/GenBank/DDBJ databases">
        <title>Genome public.</title>
        <authorList>
            <person name="Liu C."/>
            <person name="Sun Q."/>
        </authorList>
    </citation>
    <scope>NUCLEOTIDE SEQUENCE [LARGE SCALE GENOMIC DNA]</scope>
    <source>
        <strain evidence="1 2">BX10</strain>
    </source>
</reference>
<dbReference type="RefSeq" id="WP_158358976.1">
    <property type="nucleotide sequence ID" value="NZ_JACRTJ010000022.1"/>
</dbReference>
<dbReference type="InterPro" id="IPR045584">
    <property type="entry name" value="Pilin-like"/>
</dbReference>
<dbReference type="NCBIfam" id="TIGR02532">
    <property type="entry name" value="IV_pilin_GFxxxE"/>
    <property type="match status" value="1"/>
</dbReference>
<dbReference type="EMBL" id="JACRTJ010000022">
    <property type="protein sequence ID" value="MBC8599578.1"/>
    <property type="molecule type" value="Genomic_DNA"/>
</dbReference>
<proteinExistence type="predicted"/>
<dbReference type="Gene3D" id="3.30.700.10">
    <property type="entry name" value="Glycoprotein, Type 4 Pilin"/>
    <property type="match status" value="1"/>
</dbReference>
<protein>
    <submittedName>
        <fullName evidence="1">Type II secretion system protein</fullName>
    </submittedName>
</protein>
<organism evidence="1 2">
    <name type="scientific">Enterocloster hominis</name>
    <name type="common">ex Liu et al. 2021</name>
    <dbReference type="NCBI Taxonomy" id="2763663"/>
    <lineage>
        <taxon>Bacteria</taxon>
        <taxon>Bacillati</taxon>
        <taxon>Bacillota</taxon>
        <taxon>Clostridia</taxon>
        <taxon>Lachnospirales</taxon>
        <taxon>Lachnospiraceae</taxon>
        <taxon>Enterocloster</taxon>
    </lineage>
</organism>